<dbReference type="AlphaFoldDB" id="A0AAE0XQE3"/>
<protein>
    <submittedName>
        <fullName evidence="2">Uncharacterized protein</fullName>
    </submittedName>
</protein>
<feature type="region of interest" description="Disordered" evidence="1">
    <location>
        <begin position="98"/>
        <end position="127"/>
    </location>
</feature>
<organism evidence="2 3">
    <name type="scientific">Elysia crispata</name>
    <name type="common">lettuce slug</name>
    <dbReference type="NCBI Taxonomy" id="231223"/>
    <lineage>
        <taxon>Eukaryota</taxon>
        <taxon>Metazoa</taxon>
        <taxon>Spiralia</taxon>
        <taxon>Lophotrochozoa</taxon>
        <taxon>Mollusca</taxon>
        <taxon>Gastropoda</taxon>
        <taxon>Heterobranchia</taxon>
        <taxon>Euthyneura</taxon>
        <taxon>Panpulmonata</taxon>
        <taxon>Sacoglossa</taxon>
        <taxon>Placobranchoidea</taxon>
        <taxon>Plakobranchidae</taxon>
        <taxon>Elysia</taxon>
    </lineage>
</organism>
<comment type="caution">
    <text evidence="2">The sequence shown here is derived from an EMBL/GenBank/DDBJ whole genome shotgun (WGS) entry which is preliminary data.</text>
</comment>
<reference evidence="2" key="1">
    <citation type="journal article" date="2023" name="G3 (Bethesda)">
        <title>A reference genome for the long-term kleptoplast-retaining sea slug Elysia crispata morphotype clarki.</title>
        <authorList>
            <person name="Eastman K.E."/>
            <person name="Pendleton A.L."/>
            <person name="Shaikh M.A."/>
            <person name="Suttiyut T."/>
            <person name="Ogas R."/>
            <person name="Tomko P."/>
            <person name="Gavelis G."/>
            <person name="Widhalm J.R."/>
            <person name="Wisecaver J.H."/>
        </authorList>
    </citation>
    <scope>NUCLEOTIDE SEQUENCE</scope>
    <source>
        <strain evidence="2">ECLA1</strain>
    </source>
</reference>
<evidence type="ECO:0000313" key="2">
    <source>
        <dbReference type="EMBL" id="KAK3702747.1"/>
    </source>
</evidence>
<sequence length="161" mass="17563">MCTDRISLLYSHSWERSRLDQTKTPSRLTRDLCLRPLLLLSLANSARSQTALIPTQKSRLLRGPGGEISQAGWFVEHQNNERGVGRMRFIASLGNSTAAENTPAAGSVESSTQSSAPTCPPPSDQPKNLIPCTQWSVSIQIEVDEEKEAVTCLITRNSPSG</sequence>
<evidence type="ECO:0000256" key="1">
    <source>
        <dbReference type="SAM" id="MobiDB-lite"/>
    </source>
</evidence>
<evidence type="ECO:0000313" key="3">
    <source>
        <dbReference type="Proteomes" id="UP001283361"/>
    </source>
</evidence>
<dbReference type="EMBL" id="JAWDGP010007852">
    <property type="protein sequence ID" value="KAK3702747.1"/>
    <property type="molecule type" value="Genomic_DNA"/>
</dbReference>
<accession>A0AAE0XQE3</accession>
<gene>
    <name evidence="2" type="ORF">RRG08_042732</name>
</gene>
<keyword evidence="3" id="KW-1185">Reference proteome</keyword>
<proteinExistence type="predicted"/>
<dbReference type="Proteomes" id="UP001283361">
    <property type="component" value="Unassembled WGS sequence"/>
</dbReference>
<feature type="compositionally biased region" description="Polar residues" evidence="1">
    <location>
        <begin position="108"/>
        <end position="117"/>
    </location>
</feature>
<name>A0AAE0XQE3_9GAST</name>